<dbReference type="PROSITE" id="PS50893">
    <property type="entry name" value="ABC_TRANSPORTER_2"/>
    <property type="match status" value="1"/>
</dbReference>
<dbReference type="InterPro" id="IPR003593">
    <property type="entry name" value="AAA+_ATPase"/>
</dbReference>
<dbReference type="PROSITE" id="PS50929">
    <property type="entry name" value="ABC_TM1F"/>
    <property type="match status" value="1"/>
</dbReference>
<dbReference type="AlphaFoldDB" id="A0A837CG51"/>
<reference evidence="12 13" key="1">
    <citation type="journal article" date="2014" name="BMC Genomics">
        <title>Comparative genomics of Bradyrhizobium japonicum CPAC 15 and Bradyrhizobium diazoefficiens CPAC 7: elite model strains for understanding symbiotic performance with soybean.</title>
        <authorList>
            <person name="Siqueira A.F."/>
            <person name="Ormeno-Orrillo E."/>
            <person name="Souza R.C."/>
            <person name="Rodrigues E.P."/>
            <person name="Almeida L.G."/>
            <person name="Barcellos F.G."/>
            <person name="Batista J.S."/>
            <person name="Nakatami A.S."/>
            <person name="Martinez-Romero E."/>
            <person name="Vasconcelos A.T."/>
            <person name="Hungria M."/>
        </authorList>
    </citation>
    <scope>NUCLEOTIDE SEQUENCE [LARGE SCALE GENOMIC DNA]</scope>
    <source>
        <strain evidence="12 13">SEMIA 5080</strain>
    </source>
</reference>
<dbReference type="SMART" id="SM00382">
    <property type="entry name" value="AAA"/>
    <property type="match status" value="1"/>
</dbReference>
<feature type="domain" description="ABC transmembrane type-1" evidence="11">
    <location>
        <begin position="142"/>
        <end position="426"/>
    </location>
</feature>
<dbReference type="InterPro" id="IPR003439">
    <property type="entry name" value="ABC_transporter-like_ATP-bd"/>
</dbReference>
<dbReference type="Pfam" id="PF00664">
    <property type="entry name" value="ABC_membrane"/>
    <property type="match status" value="1"/>
</dbReference>
<evidence type="ECO:0000256" key="6">
    <source>
        <dbReference type="ARBA" id="ARBA00022989"/>
    </source>
</evidence>
<comment type="caution">
    <text evidence="12">The sequence shown here is derived from an EMBL/GenBank/DDBJ whole genome shotgun (WGS) entry which is preliminary data.</text>
</comment>
<dbReference type="PANTHER" id="PTHR24221">
    <property type="entry name" value="ATP-BINDING CASSETTE SUB-FAMILY B"/>
    <property type="match status" value="1"/>
</dbReference>
<dbReference type="Gene3D" id="3.40.50.300">
    <property type="entry name" value="P-loop containing nucleotide triphosphate hydrolases"/>
    <property type="match status" value="1"/>
</dbReference>
<dbReference type="SUPFAM" id="SSF52540">
    <property type="entry name" value="P-loop containing nucleoside triphosphate hydrolases"/>
    <property type="match status" value="1"/>
</dbReference>
<keyword evidence="5" id="KW-0067">ATP-binding</keyword>
<sequence>MQLSRKRSNTILSHTRDLPSCSVLPDPVCRIVSPILTGSESCTRSGCICPAALRLLKCIQCRLWRAGATIMVRHSRSRPSTRRPPICRRQPWLIDMRNCMRRCTSTLDRAAVERDVVIMKRWFKLFETASRHLQAKERGLFVVVVGCMLIAAGCMAITPYILGVLTDRLLEGRASHDVLVLLAGAYLATVAMPRILQTVALHRQSSLRVHANRSLLSSYFNYLCEQPESFFTSRNSGELSQEVTQASNDLYVIIRNFSSSIISPIVQISIAIVILALNRDLIVAAAILIYAVLFLTNNAIQGRRLMQLRDGLMEAGRKSYATLSDSISNIAVARQYNGYDFLLSRYRAVLDEDRHAQGRYWAVSLQMQIINALLFVGFFGVSFGVALYGVVHGERSVGSMVLVGAYTLTLLAPIEGLGNMLTEITQSLRTFGVFMDKLESVRPSSRRHAEVVPMSSFQPAIEFDDVSLIYPGATVPALRGISFSIAPGQQVVITGPSGAGKTSIIKALTRQYSPGTGSIRLFGQDIATIDVRTLSDRVGYVSQEVFILKDTLRFNLKIARAEASDEEILHSLEKAGLGDLVPSLPAGLDTILGNRGATLSGGQRQRLALARLFLRKPDVVVIDEGTAALDIVTEQRVLEECLTTFDGKTIVIVTHRPSAMVLGDTLIVVQDGRVEDSGKHDELRSRNGFLSRVLSGAAS</sequence>
<evidence type="ECO:0000256" key="4">
    <source>
        <dbReference type="ARBA" id="ARBA00022741"/>
    </source>
</evidence>
<dbReference type="GO" id="GO:0005886">
    <property type="term" value="C:plasma membrane"/>
    <property type="evidence" value="ECO:0007669"/>
    <property type="project" value="UniProtKB-SubCell"/>
</dbReference>
<evidence type="ECO:0000256" key="8">
    <source>
        <dbReference type="ARBA" id="ARBA00024722"/>
    </source>
</evidence>
<organism evidence="12 13">
    <name type="scientific">Bradyrhizobium diazoefficiens SEMIA 5080</name>
    <dbReference type="NCBI Taxonomy" id="754504"/>
    <lineage>
        <taxon>Bacteria</taxon>
        <taxon>Pseudomonadati</taxon>
        <taxon>Pseudomonadota</taxon>
        <taxon>Alphaproteobacteria</taxon>
        <taxon>Hyphomicrobiales</taxon>
        <taxon>Nitrobacteraceae</taxon>
        <taxon>Bradyrhizobium</taxon>
    </lineage>
</organism>
<evidence type="ECO:0000259" key="11">
    <source>
        <dbReference type="PROSITE" id="PS50929"/>
    </source>
</evidence>
<dbReference type="PROSITE" id="PS00211">
    <property type="entry name" value="ABC_TRANSPORTER_1"/>
    <property type="match status" value="1"/>
</dbReference>
<dbReference type="CDD" id="cd18556">
    <property type="entry name" value="ABC_6TM_McjD_like"/>
    <property type="match status" value="1"/>
</dbReference>
<dbReference type="EMBL" id="ADOU02000004">
    <property type="protein sequence ID" value="KGJ68240.1"/>
    <property type="molecule type" value="Genomic_DNA"/>
</dbReference>
<evidence type="ECO:0000313" key="13">
    <source>
        <dbReference type="Proteomes" id="UP000024900"/>
    </source>
</evidence>
<accession>A0A837CG51</accession>
<dbReference type="GO" id="GO:0005524">
    <property type="term" value="F:ATP binding"/>
    <property type="evidence" value="ECO:0007669"/>
    <property type="project" value="UniProtKB-KW"/>
</dbReference>
<dbReference type="Proteomes" id="UP000024900">
    <property type="component" value="Unassembled WGS sequence"/>
</dbReference>
<feature type="transmembrane region" description="Helical" evidence="9">
    <location>
        <begin position="281"/>
        <end position="300"/>
    </location>
</feature>
<evidence type="ECO:0000256" key="5">
    <source>
        <dbReference type="ARBA" id="ARBA00022840"/>
    </source>
</evidence>
<feature type="domain" description="ABC transporter" evidence="10">
    <location>
        <begin position="461"/>
        <end position="696"/>
    </location>
</feature>
<evidence type="ECO:0000313" key="12">
    <source>
        <dbReference type="EMBL" id="KGJ68240.1"/>
    </source>
</evidence>
<dbReference type="Pfam" id="PF00005">
    <property type="entry name" value="ABC_tran"/>
    <property type="match status" value="1"/>
</dbReference>
<dbReference type="GO" id="GO:0016887">
    <property type="term" value="F:ATP hydrolysis activity"/>
    <property type="evidence" value="ECO:0007669"/>
    <property type="project" value="InterPro"/>
</dbReference>
<evidence type="ECO:0000256" key="9">
    <source>
        <dbReference type="SAM" id="Phobius"/>
    </source>
</evidence>
<feature type="transmembrane region" description="Helical" evidence="9">
    <location>
        <begin position="140"/>
        <end position="162"/>
    </location>
</feature>
<feature type="transmembrane region" description="Helical" evidence="9">
    <location>
        <begin position="174"/>
        <end position="196"/>
    </location>
</feature>
<keyword evidence="4" id="KW-0547">Nucleotide-binding</keyword>
<dbReference type="PANTHER" id="PTHR24221:SF654">
    <property type="entry name" value="ATP-BINDING CASSETTE SUB-FAMILY B MEMBER 6"/>
    <property type="match status" value="1"/>
</dbReference>
<dbReference type="InterPro" id="IPR017871">
    <property type="entry name" value="ABC_transporter-like_CS"/>
</dbReference>
<evidence type="ECO:0008006" key="14">
    <source>
        <dbReference type="Google" id="ProtNLM"/>
    </source>
</evidence>
<keyword evidence="6 9" id="KW-1133">Transmembrane helix</keyword>
<dbReference type="InterPro" id="IPR039421">
    <property type="entry name" value="Type_1_exporter"/>
</dbReference>
<comment type="function">
    <text evidence="8">Involved in beta-(1--&gt;2)glucan export. Transmembrane domains (TMD) form a pore in the inner membrane and the ATP-binding domain (NBD) is responsible for energy generation.</text>
</comment>
<feature type="transmembrane region" description="Helical" evidence="9">
    <location>
        <begin position="369"/>
        <end position="391"/>
    </location>
</feature>
<dbReference type="InterPro" id="IPR036640">
    <property type="entry name" value="ABC1_TM_sf"/>
</dbReference>
<evidence type="ECO:0000256" key="7">
    <source>
        <dbReference type="ARBA" id="ARBA00023136"/>
    </source>
</evidence>
<evidence type="ECO:0000256" key="2">
    <source>
        <dbReference type="ARBA" id="ARBA00005417"/>
    </source>
</evidence>
<protein>
    <recommendedName>
        <fullName evidence="14">ABC transporter ATP-binding protein</fullName>
    </recommendedName>
</protein>
<evidence type="ECO:0000256" key="1">
    <source>
        <dbReference type="ARBA" id="ARBA00004651"/>
    </source>
</evidence>
<comment type="similarity">
    <text evidence="2">Belongs to the ABC transporter superfamily.</text>
</comment>
<dbReference type="InterPro" id="IPR027417">
    <property type="entry name" value="P-loop_NTPase"/>
</dbReference>
<dbReference type="GO" id="GO:0140359">
    <property type="term" value="F:ABC-type transporter activity"/>
    <property type="evidence" value="ECO:0007669"/>
    <property type="project" value="InterPro"/>
</dbReference>
<dbReference type="Gene3D" id="1.20.1560.10">
    <property type="entry name" value="ABC transporter type 1, transmembrane domain"/>
    <property type="match status" value="1"/>
</dbReference>
<proteinExistence type="inferred from homology"/>
<name>A0A837CG51_9BRAD</name>
<evidence type="ECO:0000256" key="3">
    <source>
        <dbReference type="ARBA" id="ARBA00022692"/>
    </source>
</evidence>
<feature type="transmembrane region" description="Helical" evidence="9">
    <location>
        <begin position="257"/>
        <end position="275"/>
    </location>
</feature>
<dbReference type="InterPro" id="IPR011527">
    <property type="entry name" value="ABC1_TM_dom"/>
</dbReference>
<gene>
    <name evidence="12" type="ORF">BJA5080_00863</name>
</gene>
<comment type="subcellular location">
    <subcellularLocation>
        <location evidence="1">Cell membrane</location>
        <topology evidence="1">Multi-pass membrane protein</topology>
    </subcellularLocation>
</comment>
<keyword evidence="3 9" id="KW-0812">Transmembrane</keyword>
<dbReference type="SUPFAM" id="SSF90123">
    <property type="entry name" value="ABC transporter transmembrane region"/>
    <property type="match status" value="1"/>
</dbReference>
<keyword evidence="7 9" id="KW-0472">Membrane</keyword>
<evidence type="ECO:0000259" key="10">
    <source>
        <dbReference type="PROSITE" id="PS50893"/>
    </source>
</evidence>